<gene>
    <name evidence="17" type="primary">mprF</name>
    <name evidence="17" type="ORF">R6G80_06020</name>
</gene>
<feature type="transmembrane region" description="Helical" evidence="15">
    <location>
        <begin position="18"/>
        <end position="35"/>
    </location>
</feature>
<keyword evidence="6" id="KW-0808">Transferase</keyword>
<keyword evidence="7 15" id="KW-0812">Transmembrane</keyword>
<keyword evidence="10 15" id="KW-0472">Membrane</keyword>
<dbReference type="EMBL" id="JAWNGC010000007">
    <property type="protein sequence ID" value="MDY5155282.1"/>
    <property type="molecule type" value="Genomic_DNA"/>
</dbReference>
<dbReference type="InterPro" id="IPR016181">
    <property type="entry name" value="Acyl_CoA_acyltransferase"/>
</dbReference>
<feature type="transmembrane region" description="Helical" evidence="15">
    <location>
        <begin position="161"/>
        <end position="183"/>
    </location>
</feature>
<reference evidence="17" key="1">
    <citation type="submission" date="2023-10" db="EMBL/GenBank/DDBJ databases">
        <title>Whole Genome based description of the genera Actinobaculum and Actinotignum reveals a complex phylogenetic relationship within the species included in the genus Actinotignum.</title>
        <authorList>
            <person name="Jensen C.S."/>
            <person name="Dargis R."/>
            <person name="Kemp M."/>
            <person name="Christensen J.J."/>
        </authorList>
    </citation>
    <scope>NUCLEOTIDE SEQUENCE</scope>
    <source>
        <strain evidence="17">SLA_B511</strain>
    </source>
</reference>
<keyword evidence="11" id="KW-0046">Antibiotic resistance</keyword>
<dbReference type="InterPro" id="IPR051211">
    <property type="entry name" value="PG_lysyltransferase"/>
</dbReference>
<dbReference type="Proteomes" id="UP001281731">
    <property type="component" value="Unassembled WGS sequence"/>
</dbReference>
<keyword evidence="9" id="KW-0443">Lipid metabolism</keyword>
<feature type="transmembrane region" description="Helical" evidence="15">
    <location>
        <begin position="277"/>
        <end position="300"/>
    </location>
</feature>
<dbReference type="GO" id="GO:0005886">
    <property type="term" value="C:plasma membrane"/>
    <property type="evidence" value="ECO:0007669"/>
    <property type="project" value="UniProtKB-SubCell"/>
</dbReference>
<dbReference type="GO" id="GO:0006629">
    <property type="term" value="P:lipid metabolic process"/>
    <property type="evidence" value="ECO:0007669"/>
    <property type="project" value="UniProtKB-KW"/>
</dbReference>
<comment type="caution">
    <text evidence="17">The sequence shown here is derived from an EMBL/GenBank/DDBJ whole genome shotgun (WGS) entry which is preliminary data.</text>
</comment>
<evidence type="ECO:0000256" key="10">
    <source>
        <dbReference type="ARBA" id="ARBA00023136"/>
    </source>
</evidence>
<proteinExistence type="inferred from homology"/>
<feature type="transmembrane region" description="Helical" evidence="15">
    <location>
        <begin position="389"/>
        <end position="407"/>
    </location>
</feature>
<comment type="similarity">
    <text evidence="2">Belongs to the LPG synthase family.</text>
</comment>
<name>A0AAW9HRI7_9ACTO</name>
<accession>A0AAW9HRI7</accession>
<evidence type="ECO:0000256" key="13">
    <source>
        <dbReference type="ARBA" id="ARBA00047540"/>
    </source>
</evidence>
<organism evidence="17 18">
    <name type="scientific">Actinotignum urinale</name>
    <dbReference type="NCBI Taxonomy" id="190146"/>
    <lineage>
        <taxon>Bacteria</taxon>
        <taxon>Bacillati</taxon>
        <taxon>Actinomycetota</taxon>
        <taxon>Actinomycetes</taxon>
        <taxon>Actinomycetales</taxon>
        <taxon>Actinomycetaceae</taxon>
        <taxon>Actinotignum</taxon>
    </lineage>
</organism>
<feature type="compositionally biased region" description="Basic and acidic residues" evidence="14">
    <location>
        <begin position="855"/>
        <end position="868"/>
    </location>
</feature>
<feature type="transmembrane region" description="Helical" evidence="15">
    <location>
        <begin position="55"/>
        <end position="74"/>
    </location>
</feature>
<feature type="transmembrane region" description="Helical" evidence="15">
    <location>
        <begin position="478"/>
        <end position="497"/>
    </location>
</feature>
<evidence type="ECO:0000256" key="7">
    <source>
        <dbReference type="ARBA" id="ARBA00022692"/>
    </source>
</evidence>
<feature type="transmembrane region" description="Helical" evidence="15">
    <location>
        <begin position="443"/>
        <end position="463"/>
    </location>
</feature>
<keyword evidence="5" id="KW-1003">Cell membrane</keyword>
<dbReference type="PANTHER" id="PTHR34697">
    <property type="entry name" value="PHOSPHATIDYLGLYCEROL LYSYLTRANSFERASE"/>
    <property type="match status" value="1"/>
</dbReference>
<comment type="subcellular location">
    <subcellularLocation>
        <location evidence="1">Cell membrane</location>
        <topology evidence="1">Multi-pass membrane protein</topology>
    </subcellularLocation>
</comment>
<feature type="transmembrane region" description="Helical" evidence="15">
    <location>
        <begin position="233"/>
        <end position="257"/>
    </location>
</feature>
<evidence type="ECO:0000256" key="14">
    <source>
        <dbReference type="SAM" id="MobiDB-lite"/>
    </source>
</evidence>
<dbReference type="Pfam" id="PF03706">
    <property type="entry name" value="LPG_synthase_TM"/>
    <property type="match status" value="1"/>
</dbReference>
<evidence type="ECO:0000313" key="17">
    <source>
        <dbReference type="EMBL" id="MDY5155282.1"/>
    </source>
</evidence>
<dbReference type="NCBIfam" id="NF033480">
    <property type="entry name" value="bifunc_MprF"/>
    <property type="match status" value="1"/>
</dbReference>
<dbReference type="InterPro" id="IPR024320">
    <property type="entry name" value="LPG_synthase_C"/>
</dbReference>
<dbReference type="AlphaFoldDB" id="A0AAW9HRI7"/>
<comment type="catalytic activity">
    <reaction evidence="13">
        <text>L-lysyl-tRNA(Lys) + a 1,2-diacyl-sn-glycero-3-phospho-(1'-sn-glycerol) = a 1,2-diacyl-sn-glycero-3-phospho-1'-(3'-O-L-lysyl)-sn-glycerol + tRNA(Lys)</text>
        <dbReference type="Rhea" id="RHEA:10668"/>
        <dbReference type="Rhea" id="RHEA-COMP:9696"/>
        <dbReference type="Rhea" id="RHEA-COMP:9697"/>
        <dbReference type="ChEBI" id="CHEBI:64716"/>
        <dbReference type="ChEBI" id="CHEBI:75792"/>
        <dbReference type="ChEBI" id="CHEBI:78442"/>
        <dbReference type="ChEBI" id="CHEBI:78529"/>
        <dbReference type="EC" id="2.3.2.3"/>
    </reaction>
</comment>
<evidence type="ECO:0000256" key="5">
    <source>
        <dbReference type="ARBA" id="ARBA00022475"/>
    </source>
</evidence>
<evidence type="ECO:0000256" key="12">
    <source>
        <dbReference type="ARBA" id="ARBA00031899"/>
    </source>
</evidence>
<keyword evidence="8 15" id="KW-1133">Transmembrane helix</keyword>
<evidence type="ECO:0000256" key="15">
    <source>
        <dbReference type="SAM" id="Phobius"/>
    </source>
</evidence>
<feature type="region of interest" description="Disordered" evidence="14">
    <location>
        <begin position="850"/>
        <end position="886"/>
    </location>
</feature>
<feature type="transmembrane region" description="Helical" evidence="15">
    <location>
        <begin position="413"/>
        <end position="431"/>
    </location>
</feature>
<dbReference type="InterPro" id="IPR022791">
    <property type="entry name" value="L-PG_synthase/AglD"/>
</dbReference>
<dbReference type="GO" id="GO:0050071">
    <property type="term" value="F:phosphatidylglycerol lysyltransferase activity"/>
    <property type="evidence" value="ECO:0007669"/>
    <property type="project" value="UniProtKB-EC"/>
</dbReference>
<dbReference type="GO" id="GO:0055091">
    <property type="term" value="P:phospholipid homeostasis"/>
    <property type="evidence" value="ECO:0007669"/>
    <property type="project" value="TreeGrafter"/>
</dbReference>
<evidence type="ECO:0000256" key="3">
    <source>
        <dbReference type="ARBA" id="ARBA00012014"/>
    </source>
</evidence>
<evidence type="ECO:0000256" key="8">
    <source>
        <dbReference type="ARBA" id="ARBA00022989"/>
    </source>
</evidence>
<evidence type="ECO:0000256" key="11">
    <source>
        <dbReference type="ARBA" id="ARBA00023251"/>
    </source>
</evidence>
<evidence type="ECO:0000256" key="4">
    <source>
        <dbReference type="ARBA" id="ARBA00021546"/>
    </source>
</evidence>
<dbReference type="EC" id="2.3.2.3" evidence="3"/>
<protein>
    <recommendedName>
        <fullName evidence="4">Phosphatidylglycerol lysyltransferase</fullName>
        <ecNumber evidence="3">2.3.2.3</ecNumber>
    </recommendedName>
    <alternativeName>
        <fullName evidence="12">Lysylphosphatidylglycerol synthase</fullName>
    </alternativeName>
</protein>
<feature type="domain" description="Phosphatidylglycerol lysyltransferase C-terminal" evidence="16">
    <location>
        <begin position="524"/>
        <end position="808"/>
    </location>
</feature>
<dbReference type="SUPFAM" id="SSF55729">
    <property type="entry name" value="Acyl-CoA N-acyltransferases (Nat)"/>
    <property type="match status" value="1"/>
</dbReference>
<evidence type="ECO:0000256" key="9">
    <source>
        <dbReference type="ARBA" id="ARBA00023098"/>
    </source>
</evidence>
<evidence type="ECO:0000256" key="1">
    <source>
        <dbReference type="ARBA" id="ARBA00004651"/>
    </source>
</evidence>
<evidence type="ECO:0000259" key="16">
    <source>
        <dbReference type="Pfam" id="PF09924"/>
    </source>
</evidence>
<sequence>MKAIVAFAKKYSKLLKSLFYILIIAGVIFVAHGQLQELSGAKMKEVLSSTPQTTLGGLILLGLLAFTATGLYDIFAAKHFGVDISLRKSLKIGWIAQAFNNFAGLGGLTGGTIRSRYYRREGADSKQALNATVSVWAANLLGLFVMLLATLPFAAKYDGKFLIVPILACLYIPIYFLAGRFHWKKIDLRNSAFGLQNVRQKLQMSTVSVAEWLAAAAFFWCCTSVFLGKPVSFLAAVFVYSTATLVGLLTFIPAGLGTFDLTVIAFFQHMGYDTSKLFLAIIVYRITYYAIPWVFATIYWMIEFTGHRINLHDEDRRHRIIIMMLAIGTAILGIICILDAFAPTLYSRVPLLRIIRPRGMTHSSRLASMMLGIMLIVLSRGIKQRITRVYYMTISVLILAAITSVAHGFDVQSMALLLIFIFLLFLARGSFDREPLPFKWKTFIPALIFIIGVPLGVFAWRYIKIDTLYHAYPSGRPWTTVLVYTFLVSAIAGALTFSRSKAPHFKEQLKDDVEKYEKFLSDNEANGAFTHLYYLGDKEVFYSSDGKAALLYRPYRSTFLVLGDPIGQKYAFDNLFEEFAEYADSFSCGISVYEIHGEYLSSCANIGLSFVKIGEDATVDLATYSNVGNKGKVFRRMKNRMGEKGTHFEVHFPPFTRDFINDLKDVSDQWLGKRQEMAFSLGYFDENYIGRAPVAIIRGERIEGFATIMPMANGTASVDLMRIRPDAPGGTMDGIFVSLIEWARENGYKFFNLGMAPMSNTGNTRFSRTRERIVRLVYDFGDRIYNFKGLRSYKEKFKPNWDSRYLAYTRATTFGTTLFGLLDAIQQPDRSKGAIPLEYGSALTELKTLTDSDDAEKPAQKPEKEAKKSKSKVHKSKAGNPIQAIK</sequence>
<feature type="transmembrane region" description="Helical" evidence="15">
    <location>
        <begin position="94"/>
        <end position="113"/>
    </location>
</feature>
<dbReference type="PANTHER" id="PTHR34697:SF2">
    <property type="entry name" value="PHOSPHATIDYLGLYCEROL LYSYLTRANSFERASE"/>
    <property type="match status" value="1"/>
</dbReference>
<dbReference type="RefSeq" id="WP_320756621.1">
    <property type="nucleotide sequence ID" value="NZ_JAWNGC010000007.1"/>
</dbReference>
<dbReference type="GO" id="GO:0046677">
    <property type="term" value="P:response to antibiotic"/>
    <property type="evidence" value="ECO:0007669"/>
    <property type="project" value="UniProtKB-KW"/>
</dbReference>
<evidence type="ECO:0000313" key="18">
    <source>
        <dbReference type="Proteomes" id="UP001281731"/>
    </source>
</evidence>
<dbReference type="Pfam" id="PF09924">
    <property type="entry name" value="LPG_synthase_C"/>
    <property type="match status" value="1"/>
</dbReference>
<feature type="transmembrane region" description="Helical" evidence="15">
    <location>
        <begin position="362"/>
        <end position="382"/>
    </location>
</feature>
<evidence type="ECO:0000256" key="6">
    <source>
        <dbReference type="ARBA" id="ARBA00022679"/>
    </source>
</evidence>
<feature type="transmembrane region" description="Helical" evidence="15">
    <location>
        <begin position="133"/>
        <end position="154"/>
    </location>
</feature>
<evidence type="ECO:0000256" key="2">
    <source>
        <dbReference type="ARBA" id="ARBA00008627"/>
    </source>
</evidence>
<feature type="transmembrane region" description="Helical" evidence="15">
    <location>
        <begin position="320"/>
        <end position="342"/>
    </location>
</feature>